<feature type="transmembrane region" description="Helical" evidence="1">
    <location>
        <begin position="74"/>
        <end position="94"/>
    </location>
</feature>
<keyword evidence="1" id="KW-0472">Membrane</keyword>
<evidence type="ECO:0000313" key="3">
    <source>
        <dbReference type="Proteomes" id="UP000271925"/>
    </source>
</evidence>
<gene>
    <name evidence="2" type="ORF">EHT25_30465</name>
</gene>
<keyword evidence="3" id="KW-1185">Reference proteome</keyword>
<reference evidence="2 3" key="1">
    <citation type="submission" date="2018-11" db="EMBL/GenBank/DDBJ databases">
        <authorList>
            <person name="Zhou Z."/>
            <person name="Wang G."/>
        </authorList>
    </citation>
    <scope>NUCLEOTIDE SEQUENCE [LARGE SCALE GENOMIC DNA]</scope>
    <source>
        <strain evidence="2 3">KCTC52004</strain>
    </source>
</reference>
<feature type="transmembrane region" description="Helical" evidence="1">
    <location>
        <begin position="12"/>
        <end position="30"/>
    </location>
</feature>
<evidence type="ECO:0000313" key="2">
    <source>
        <dbReference type="EMBL" id="RRA97996.1"/>
    </source>
</evidence>
<dbReference type="RefSeq" id="WP_124879235.1">
    <property type="nucleotide sequence ID" value="NZ_RQJO01000016.1"/>
</dbReference>
<organism evidence="2 3">
    <name type="scientific">Larkinella rosea</name>
    <dbReference type="NCBI Taxonomy" id="2025312"/>
    <lineage>
        <taxon>Bacteria</taxon>
        <taxon>Pseudomonadati</taxon>
        <taxon>Bacteroidota</taxon>
        <taxon>Cytophagia</taxon>
        <taxon>Cytophagales</taxon>
        <taxon>Spirosomataceae</taxon>
        <taxon>Larkinella</taxon>
    </lineage>
</organism>
<evidence type="ECO:0000256" key="1">
    <source>
        <dbReference type="SAM" id="Phobius"/>
    </source>
</evidence>
<dbReference type="EMBL" id="RQJO01000016">
    <property type="protein sequence ID" value="RRA97996.1"/>
    <property type="molecule type" value="Genomic_DNA"/>
</dbReference>
<proteinExistence type="predicted"/>
<comment type="caution">
    <text evidence="2">The sequence shown here is derived from an EMBL/GenBank/DDBJ whole genome shotgun (WGS) entry which is preliminary data.</text>
</comment>
<protein>
    <submittedName>
        <fullName evidence="2">Uncharacterized protein</fullName>
    </submittedName>
</protein>
<name>A0A3P1BA72_9BACT</name>
<accession>A0A3P1BA72</accession>
<feature type="transmembrane region" description="Helical" evidence="1">
    <location>
        <begin position="106"/>
        <end position="125"/>
    </location>
</feature>
<dbReference type="Proteomes" id="UP000271925">
    <property type="component" value="Unassembled WGS sequence"/>
</dbReference>
<dbReference type="AlphaFoldDB" id="A0A3P1BA72"/>
<dbReference type="OrthoDB" id="960579at2"/>
<keyword evidence="1" id="KW-1133">Transmembrane helix</keyword>
<keyword evidence="1" id="KW-0812">Transmembrane</keyword>
<sequence>MEQSKKTVNRQSIVFALLHGATYLPATWLLKHHVVDPPFSVILAIVPVVTFAIFVFKLIKAFSIMDEVKQRVQLEAIVIGFSLTAMLMMLLFLLSLCDLSNPVWFSYGHLVGYCWGFYFIGWFISKKKYGV</sequence>
<feature type="transmembrane region" description="Helical" evidence="1">
    <location>
        <begin position="42"/>
        <end position="62"/>
    </location>
</feature>